<comment type="caution">
    <text evidence="4">The sequence shown here is derived from an EMBL/GenBank/DDBJ whole genome shotgun (WGS) entry which is preliminary data.</text>
</comment>
<gene>
    <name evidence="4" type="ORF">H0E84_07875</name>
</gene>
<accession>A0A853JAS6</accession>
<dbReference type="Gene3D" id="3.40.50.410">
    <property type="entry name" value="von Willebrand factor, type A domain"/>
    <property type="match status" value="1"/>
</dbReference>
<proteinExistence type="predicted"/>
<dbReference type="Proteomes" id="UP000578091">
    <property type="component" value="Unassembled WGS sequence"/>
</dbReference>
<evidence type="ECO:0000256" key="2">
    <source>
        <dbReference type="ARBA" id="ARBA00022837"/>
    </source>
</evidence>
<dbReference type="EMBL" id="JACCKA010000051">
    <property type="protein sequence ID" value="NZA26303.1"/>
    <property type="molecule type" value="Genomic_DNA"/>
</dbReference>
<keyword evidence="2" id="KW-0106">Calcium</keyword>
<dbReference type="GO" id="GO:0046872">
    <property type="term" value="F:metal ion binding"/>
    <property type="evidence" value="ECO:0007669"/>
    <property type="project" value="UniProtKB-KW"/>
</dbReference>
<dbReference type="RefSeq" id="WP_180678088.1">
    <property type="nucleotide sequence ID" value="NZ_JACCKA010000051.1"/>
</dbReference>
<evidence type="ECO:0000313" key="4">
    <source>
        <dbReference type="EMBL" id="NZA26303.1"/>
    </source>
</evidence>
<evidence type="ECO:0000259" key="3">
    <source>
        <dbReference type="Pfam" id="PF05567"/>
    </source>
</evidence>
<keyword evidence="1" id="KW-0479">Metal-binding</keyword>
<evidence type="ECO:0000256" key="1">
    <source>
        <dbReference type="ARBA" id="ARBA00022723"/>
    </source>
</evidence>
<keyword evidence="5" id="KW-1185">Reference proteome</keyword>
<organism evidence="4 5">
    <name type="scientific">Luteimonas salinisoli</name>
    <dbReference type="NCBI Taxonomy" id="2752307"/>
    <lineage>
        <taxon>Bacteria</taxon>
        <taxon>Pseudomonadati</taxon>
        <taxon>Pseudomonadota</taxon>
        <taxon>Gammaproteobacteria</taxon>
        <taxon>Lysobacterales</taxon>
        <taxon>Lysobacteraceae</taxon>
        <taxon>Luteimonas</taxon>
    </lineage>
</organism>
<feature type="domain" description="PilY1 beta-propeller" evidence="3">
    <location>
        <begin position="724"/>
        <end position="1105"/>
    </location>
</feature>
<dbReference type="InterPro" id="IPR036465">
    <property type="entry name" value="vWFA_dom_sf"/>
</dbReference>
<name>A0A853JAS6_9GAMM</name>
<dbReference type="InterPro" id="IPR008707">
    <property type="entry name" value="B-propeller_PilY1"/>
</dbReference>
<protein>
    <submittedName>
        <fullName evidence="4">Pilus assembly protein</fullName>
    </submittedName>
</protein>
<sequence length="1271" mass="136142">MASRRTKLVTLAAIASLGAAGYFIYSVFAIQGQGVLAQAPLNNQVQIPPAFVMAVDDSGSMTFHNQFPGADGYACWHQTGRSFFSSAGVLRTSGTSCRYAYSYAGPRIGDTYYGIPPVDNYGFARSSDFNPAYFNPTLRYQPWLDAEGNPFPAPGIPNTRVDPRQTATIPLASWVAETDGRSRFQAYTNMHLPQGTQYRLVGNNCGGLAGGGNQWREVTDSDGHTMSGNCAMYVRYWPATFYLRWTSGTDPWPQMAGTPNVYNATTAPRTRIDDACGTGCHLWRYQIQPNTDAHRNFANWFTFYGNRNRSMIAGMTRSMATVNNMRVGYFTINSHGSYDQPLTNNGERVFMRDMGDGTDRTALYADMIALDANGSTPNRQAVNAAGQQFMRTDDQRGGAPVQLSCQRNALMLFTDGYSNQNGPTVGNVDGTMGVPFQDGHDDTMADIATQFYLDDGGASPIRPDLPAGRVPVSSTCPSTNPKVNCQDNLHVNFYGVTLGGRGNLFDPDDDTQDPYTDTAIYNNWPTRQNDNRSTIDDIWHATVNTRGEYVNARTPADIADAMRRILASVSTGQSPSGSIALTGARIGTGSLSVQPEYAIENDGTDWFSKLTARTLEFNPVTREVEDELAWEASSSLLVQGHAGRRIWVGRNTGAVAFNETNVGVEELCNSPSAGMSRCNPYSSHFGTGTGQIDVTEAQVFQYLRGDPMMEMGNGGKLRDRGSLLGDIINSTPVVSAPTDDYGYRSLSVSSLATSYASYLNTKRTDHQVMVYVGANDGMLHAFEGGLSDGDTDATDGGTERFAYIPQAVLGHMGNLLLPYDPEDGVDQRFQHRYFVDGPITVGDAHYSGGWKSVLVGTTGAGGRSVFALNVTAPANGSAFTSGARLWEINDVNTALHANVRNNIGHVLGKPVIVPFRTAAGTTSFKAIFGNGYNSANGKAVLFVVDIGTGTPAIRMIEAEESSPTAGRNGLGNLVVVDLWGGTGLTSRRRDGFADTVYAADQRGAVWKFDLRNDLPSSTNTLGSIDTPLFTTREHTEDGETWRQPILGGLTAAAGPGGGVMLFFGTGSFSFVNDPVDTRVQSIYGVLDRGVGTTLTRANLLEQTVGTAAGDGSREVSRNTLGSTDRGWYADLPAGERAVGYPRVESGIVFIPTYTPSPGTEGGCSTEGFNSLFGLNALSGAAALSNVRSGAPDGDSFEEGTGAIALDTGGSAPVKDVEVMTTPRIPPLAAGSDPDDLDAALEAQCDMIVQVAGAAPLYLPRACGRQSWRQIQ</sequence>
<dbReference type="Pfam" id="PF05567">
    <property type="entry name" value="T4P_PilY1"/>
    <property type="match status" value="1"/>
</dbReference>
<reference evidence="4 5" key="1">
    <citation type="submission" date="2020-07" db="EMBL/GenBank/DDBJ databases">
        <title>Luteimonas sp. SJ-92.</title>
        <authorList>
            <person name="Huang X.-X."/>
            <person name="Xu L."/>
            <person name="Sun J.-Q."/>
        </authorList>
    </citation>
    <scope>NUCLEOTIDE SEQUENCE [LARGE SCALE GENOMIC DNA]</scope>
    <source>
        <strain evidence="4 5">SJ-92</strain>
    </source>
</reference>
<evidence type="ECO:0000313" key="5">
    <source>
        <dbReference type="Proteomes" id="UP000578091"/>
    </source>
</evidence>
<dbReference type="AlphaFoldDB" id="A0A853JAS6"/>